<evidence type="ECO:0000259" key="1">
    <source>
        <dbReference type="Pfam" id="PF02036"/>
    </source>
</evidence>
<protein>
    <submittedName>
        <fullName evidence="2">SCP2 sterol-binding domain-containing protein</fullName>
    </submittedName>
</protein>
<evidence type="ECO:0000313" key="3">
    <source>
        <dbReference type="Proteomes" id="UP001551695"/>
    </source>
</evidence>
<dbReference type="EMBL" id="JBFAKC010000016">
    <property type="protein sequence ID" value="MEV0711620.1"/>
    <property type="molecule type" value="Genomic_DNA"/>
</dbReference>
<sequence length="171" mass="18725">MRTEALTEAITIAAETGKASRDQIEDLLSGERARVRSVVEVLPESDLVWALGTDVGEQALLNAFELMPSYYVPGSFERDVTVRYRVTRVPGEPVVQDVVFGPESCRIESAEQTEPPDLSVFLDGVGFVRIATGLAKGMELLMRGELKVQGDVQVAMKMETFFGLAEPESKS</sequence>
<dbReference type="InterPro" id="IPR036527">
    <property type="entry name" value="SCP2_sterol-bd_dom_sf"/>
</dbReference>
<organism evidence="2 3">
    <name type="scientific">Nocardia aurea</name>
    <dbReference type="NCBI Taxonomy" id="2144174"/>
    <lineage>
        <taxon>Bacteria</taxon>
        <taxon>Bacillati</taxon>
        <taxon>Actinomycetota</taxon>
        <taxon>Actinomycetes</taxon>
        <taxon>Mycobacteriales</taxon>
        <taxon>Nocardiaceae</taxon>
        <taxon>Nocardia</taxon>
    </lineage>
</organism>
<dbReference type="RefSeq" id="WP_157978776.1">
    <property type="nucleotide sequence ID" value="NZ_JBFAKC010000016.1"/>
</dbReference>
<evidence type="ECO:0000313" key="2">
    <source>
        <dbReference type="EMBL" id="MEV0711620.1"/>
    </source>
</evidence>
<feature type="domain" description="SCP2" evidence="1">
    <location>
        <begin position="97"/>
        <end position="162"/>
    </location>
</feature>
<dbReference type="Pfam" id="PF02036">
    <property type="entry name" value="SCP2"/>
    <property type="match status" value="1"/>
</dbReference>
<proteinExistence type="predicted"/>
<reference evidence="2 3" key="1">
    <citation type="submission" date="2024-06" db="EMBL/GenBank/DDBJ databases">
        <title>The Natural Products Discovery Center: Release of the First 8490 Sequenced Strains for Exploring Actinobacteria Biosynthetic Diversity.</title>
        <authorList>
            <person name="Kalkreuter E."/>
            <person name="Kautsar S.A."/>
            <person name="Yang D."/>
            <person name="Bader C.D."/>
            <person name="Teijaro C.N."/>
            <person name="Fluegel L."/>
            <person name="Davis C.M."/>
            <person name="Simpson J.R."/>
            <person name="Lauterbach L."/>
            <person name="Steele A.D."/>
            <person name="Gui C."/>
            <person name="Meng S."/>
            <person name="Li G."/>
            <person name="Viehrig K."/>
            <person name="Ye F."/>
            <person name="Su P."/>
            <person name="Kiefer A.F."/>
            <person name="Nichols A."/>
            <person name="Cepeda A.J."/>
            <person name="Yan W."/>
            <person name="Fan B."/>
            <person name="Jiang Y."/>
            <person name="Adhikari A."/>
            <person name="Zheng C.-J."/>
            <person name="Schuster L."/>
            <person name="Cowan T.M."/>
            <person name="Smanski M.J."/>
            <person name="Chevrette M.G."/>
            <person name="De Carvalho L.P.S."/>
            <person name="Shen B."/>
        </authorList>
    </citation>
    <scope>NUCLEOTIDE SEQUENCE [LARGE SCALE GENOMIC DNA]</scope>
    <source>
        <strain evidence="2 3">NPDC050403</strain>
    </source>
</reference>
<gene>
    <name evidence="2" type="ORF">AB0I48_29090</name>
</gene>
<keyword evidence="3" id="KW-1185">Reference proteome</keyword>
<name>A0ABV3G2C9_9NOCA</name>
<dbReference type="SUPFAM" id="SSF55718">
    <property type="entry name" value="SCP-like"/>
    <property type="match status" value="1"/>
</dbReference>
<accession>A0ABV3G2C9</accession>
<dbReference type="Gene3D" id="3.30.1050.10">
    <property type="entry name" value="SCP2 sterol-binding domain"/>
    <property type="match status" value="1"/>
</dbReference>
<dbReference type="InterPro" id="IPR003033">
    <property type="entry name" value="SCP2_sterol-bd_dom"/>
</dbReference>
<comment type="caution">
    <text evidence="2">The sequence shown here is derived from an EMBL/GenBank/DDBJ whole genome shotgun (WGS) entry which is preliminary data.</text>
</comment>
<dbReference type="Proteomes" id="UP001551695">
    <property type="component" value="Unassembled WGS sequence"/>
</dbReference>